<evidence type="ECO:0000256" key="1">
    <source>
        <dbReference type="SAM" id="SignalP"/>
    </source>
</evidence>
<keyword evidence="1" id="KW-0732">Signal</keyword>
<dbReference type="Gene3D" id="2.170.130.10">
    <property type="entry name" value="TonB-dependent receptor, plug domain"/>
    <property type="match status" value="1"/>
</dbReference>
<gene>
    <name evidence="2" type="ORF">ICJ85_12735</name>
</gene>
<organism evidence="2 3">
    <name type="scientific">Aestuariibaculum marinum</name>
    <dbReference type="NCBI Taxonomy" id="2683592"/>
    <lineage>
        <taxon>Bacteria</taxon>
        <taxon>Pseudomonadati</taxon>
        <taxon>Bacteroidota</taxon>
        <taxon>Flavobacteriia</taxon>
        <taxon>Flavobacteriales</taxon>
        <taxon>Flavobacteriaceae</taxon>
    </lineage>
</organism>
<reference evidence="2 3" key="1">
    <citation type="journal article" date="2018" name="J. Microbiol.">
        <title>Aestuariibaculum marinum sp. nov., a marine bacterium isolated from seawater in South Korea.</title>
        <authorList>
            <person name="Choi J."/>
            <person name="Lee D."/>
            <person name="Jang J.H."/>
            <person name="Cha S."/>
            <person name="Seo T."/>
        </authorList>
    </citation>
    <scope>NUCLEOTIDE SEQUENCE [LARGE SCALE GENOMIC DNA]</scope>
    <source>
        <strain evidence="2 3">IP7</strain>
    </source>
</reference>
<dbReference type="Proteomes" id="UP000621516">
    <property type="component" value="Unassembled WGS sequence"/>
</dbReference>
<protein>
    <recommendedName>
        <fullName evidence="4">TonB-dependent receptor plug domain-containing protein</fullName>
    </recommendedName>
</protein>
<dbReference type="InterPro" id="IPR013783">
    <property type="entry name" value="Ig-like_fold"/>
</dbReference>
<sequence>MKKTLLCFKAFLFFFFSVVTLYSQNKTENRFVEKVYLHTDRTTYFLGEDLWYKAYNVNANNNTLTDNSNILYVELISPDSKIISRHKTNLEMGLGHGDFKLIDSIGVKPGVYQLRAYTNWNRNYGDDFVFKKNIEIIDVFQSHFNTEITGTKLDSKSVVEESNQNIFSIDFFPEGGSLLQNVASVIGFKAVDVNGNPIEVEGDIYDSNHQKVTSFSSVHDGMGTLQIIPLQGNAYYAIARIETGEELLVELPKVLTEGYLISFKRFKGRNIVSVNTNQETLSANTNRQIKIIFSSKSIPYLEVEQTIGKTITSFEIPSDKLPEGISQITLYDNTSKPQSERLIYIEKAQDLSVELTTDKSSYQPNEEVEVSISSTTISGEPQSGSFSLSVTDMNGLEDDKNNSSTICSYFLMESDIRGEVFHPNYYFNPENSKRLEHLDHVLLTQGWRDFLWKTQPMQNDTITFKAEKGFTISGRVKQLLGNKPSVNNNVTLAVMNNKNFNAFSSKTDSLGQFQFKDLMFSGKSNIQLNSRNEKGKYSGEILIDSLEEVPIQVSYKSEWNRPDLDNTVIENVYKKYVEFGVQPENVLKEVTIIASANKKEDIVANYGNYGFADKSYVADEDVHLFSTIGELLMVKFPNISGSEIYIVDGRQINPDEKSYFVDNIQPDDIVKIDIITEAQATLFFGIDGKNGVVAIYTKPNTGNKAKKEGISTVKKEIEGFYKARKFYVPTIKSEKSNNRPTDIRNTIYWNPYVHPDKTGKASVNYTNSSIETKVKVSLEGITTAGIPVVRNTYYTVKRY</sequence>
<evidence type="ECO:0000313" key="2">
    <source>
        <dbReference type="EMBL" id="MBD0824883.1"/>
    </source>
</evidence>
<comment type="caution">
    <text evidence="2">The sequence shown here is derived from an EMBL/GenBank/DDBJ whole genome shotgun (WGS) entry which is preliminary data.</text>
</comment>
<feature type="chain" id="PRO_5035166006" description="TonB-dependent receptor plug domain-containing protein" evidence="1">
    <location>
        <begin position="24"/>
        <end position="799"/>
    </location>
</feature>
<dbReference type="RefSeq" id="WP_188224181.1">
    <property type="nucleotide sequence ID" value="NZ_JACVXD010000008.1"/>
</dbReference>
<evidence type="ECO:0000313" key="3">
    <source>
        <dbReference type="Proteomes" id="UP000621516"/>
    </source>
</evidence>
<dbReference type="Gene3D" id="2.60.40.10">
    <property type="entry name" value="Immunoglobulins"/>
    <property type="match status" value="1"/>
</dbReference>
<dbReference type="AlphaFoldDB" id="A0A8J6Q7F0"/>
<name>A0A8J6Q7F0_9FLAO</name>
<evidence type="ECO:0008006" key="4">
    <source>
        <dbReference type="Google" id="ProtNLM"/>
    </source>
</evidence>
<accession>A0A8J6Q7F0</accession>
<dbReference type="Gene3D" id="2.60.40.1930">
    <property type="match status" value="1"/>
</dbReference>
<dbReference type="EMBL" id="JACVXD010000008">
    <property type="protein sequence ID" value="MBD0824883.1"/>
    <property type="molecule type" value="Genomic_DNA"/>
</dbReference>
<keyword evidence="3" id="KW-1185">Reference proteome</keyword>
<dbReference type="SUPFAM" id="SSF56935">
    <property type="entry name" value="Porins"/>
    <property type="match status" value="1"/>
</dbReference>
<feature type="signal peptide" evidence="1">
    <location>
        <begin position="1"/>
        <end position="23"/>
    </location>
</feature>
<proteinExistence type="predicted"/>
<dbReference type="InterPro" id="IPR037066">
    <property type="entry name" value="Plug_dom_sf"/>
</dbReference>